<dbReference type="PROSITE" id="PS50943">
    <property type="entry name" value="HTH_CROC1"/>
    <property type="match status" value="1"/>
</dbReference>
<dbReference type="PANTHER" id="PTHR43236">
    <property type="entry name" value="ANTITOXIN HIGA1"/>
    <property type="match status" value="1"/>
</dbReference>
<name>A0A9E7PL95_9EURY</name>
<dbReference type="InterPro" id="IPR001387">
    <property type="entry name" value="Cro/C1-type_HTH"/>
</dbReference>
<gene>
    <name evidence="3" type="ORF">L6E24_11570</name>
</gene>
<dbReference type="Gene3D" id="1.10.10.2910">
    <property type="match status" value="1"/>
</dbReference>
<accession>A0A9E7PL95</accession>
<evidence type="ECO:0000256" key="1">
    <source>
        <dbReference type="ARBA" id="ARBA00007227"/>
    </source>
</evidence>
<dbReference type="Proteomes" id="UP001060368">
    <property type="component" value="Chromosome"/>
</dbReference>
<dbReference type="GO" id="GO:0003677">
    <property type="term" value="F:DNA binding"/>
    <property type="evidence" value="ECO:0007669"/>
    <property type="project" value="InterPro"/>
</dbReference>
<proteinExistence type="inferred from homology"/>
<dbReference type="Pfam" id="PF01381">
    <property type="entry name" value="HTH_3"/>
    <property type="match status" value="1"/>
</dbReference>
<protein>
    <submittedName>
        <fullName evidence="3">ImmA/IrrE family metallo-endopeptidase</fullName>
    </submittedName>
</protein>
<dbReference type="RefSeq" id="WP_257742141.1">
    <property type="nucleotide sequence ID" value="NZ_CP096115.1"/>
</dbReference>
<dbReference type="SUPFAM" id="SSF47413">
    <property type="entry name" value="lambda repressor-like DNA-binding domains"/>
    <property type="match status" value="1"/>
</dbReference>
<dbReference type="PANTHER" id="PTHR43236:SF2">
    <property type="entry name" value="BLL0069 PROTEIN"/>
    <property type="match status" value="1"/>
</dbReference>
<dbReference type="Gene3D" id="1.10.260.40">
    <property type="entry name" value="lambda repressor-like DNA-binding domains"/>
    <property type="match status" value="1"/>
</dbReference>
<dbReference type="KEGG" id="mend:L6E24_11570"/>
<dbReference type="AlphaFoldDB" id="A0A9E7PL95"/>
<sequence>MKPDEEREMETIIKGEMIKWARERAGLSIEELAEKLKTNTEKVKKWESGELAITVAKARSLSKISLVPYGLLFADNPPEDELPIADFRTHSLEDIIKPSAELLETISDARLKQEWYRDYLIAEDSEPLKYIGKYDINSDPELTAKNIKKILRIDEDEYLKCRDWERAFGYLLNHAEDAGITVIVNSSLKNNTRRPLDEEEFRGFVLSDRYAPIIFINGRDAKPARTFTLIHEIAHLLIGVSGVLDNTLEINHSVPQERWCNQVAAEFLTPKEQFINIWNKKESIDKNLDNIRLRLKVSRLVCVYRAYQLNLISCDEKQKLYSEEIARIEAMKEKRRKERGGPDPHLLRRFKTGRNLALAVISEVNSNRMLYRDAFRLLGIRNAESLKEFSGRLGY</sequence>
<dbReference type="EMBL" id="CP096115">
    <property type="protein sequence ID" value="UUX91990.1"/>
    <property type="molecule type" value="Genomic_DNA"/>
</dbReference>
<dbReference type="GeneID" id="74308349"/>
<evidence type="ECO:0000313" key="4">
    <source>
        <dbReference type="Proteomes" id="UP001060368"/>
    </source>
</evidence>
<dbReference type="InterPro" id="IPR052345">
    <property type="entry name" value="Rad_response_metalloprotease"/>
</dbReference>
<evidence type="ECO:0000259" key="2">
    <source>
        <dbReference type="PROSITE" id="PS50943"/>
    </source>
</evidence>
<dbReference type="Pfam" id="PF06114">
    <property type="entry name" value="Peptidase_M78"/>
    <property type="match status" value="1"/>
</dbReference>
<evidence type="ECO:0000313" key="3">
    <source>
        <dbReference type="EMBL" id="UUX91990.1"/>
    </source>
</evidence>
<dbReference type="SMART" id="SM00530">
    <property type="entry name" value="HTH_XRE"/>
    <property type="match status" value="1"/>
</dbReference>
<dbReference type="InterPro" id="IPR010359">
    <property type="entry name" value="IrrE_HExxH"/>
</dbReference>
<comment type="similarity">
    <text evidence="1">Belongs to the short-chain fatty acyl-CoA assimilation regulator (ScfR) family.</text>
</comment>
<organism evidence="3 4">
    <name type="scientific">Methanoplanus endosymbiosus</name>
    <dbReference type="NCBI Taxonomy" id="33865"/>
    <lineage>
        <taxon>Archaea</taxon>
        <taxon>Methanobacteriati</taxon>
        <taxon>Methanobacteriota</taxon>
        <taxon>Stenosarchaea group</taxon>
        <taxon>Methanomicrobia</taxon>
        <taxon>Methanomicrobiales</taxon>
        <taxon>Methanomicrobiaceae</taxon>
        <taxon>Methanoplanus</taxon>
    </lineage>
</organism>
<keyword evidence="4" id="KW-1185">Reference proteome</keyword>
<dbReference type="CDD" id="cd00093">
    <property type="entry name" value="HTH_XRE"/>
    <property type="match status" value="1"/>
</dbReference>
<feature type="domain" description="HTH cro/C1-type" evidence="2">
    <location>
        <begin position="18"/>
        <end position="72"/>
    </location>
</feature>
<reference evidence="3" key="1">
    <citation type="submission" date="2022-04" db="EMBL/GenBank/DDBJ databases">
        <title>Complete genome of Methanoplanus endosymbiosus DSM 3599.</title>
        <authorList>
            <person name="Chen S.-C."/>
            <person name="You Y.-T."/>
            <person name="Zhou Y.-Z."/>
            <person name="Lai M.-C."/>
        </authorList>
    </citation>
    <scope>NUCLEOTIDE SEQUENCE</scope>
    <source>
        <strain evidence="3">DSM 3599</strain>
    </source>
</reference>
<dbReference type="InterPro" id="IPR010982">
    <property type="entry name" value="Lambda_DNA-bd_dom_sf"/>
</dbReference>